<dbReference type="STRING" id="1141098.A0A1Y2DS90"/>
<dbReference type="RefSeq" id="XP_040713977.1">
    <property type="nucleotide sequence ID" value="XM_040860531.1"/>
</dbReference>
<dbReference type="AlphaFoldDB" id="A0A1Y2DS90"/>
<feature type="transmembrane region" description="Helical" evidence="11">
    <location>
        <begin position="91"/>
        <end position="110"/>
    </location>
</feature>
<evidence type="ECO:0000256" key="11">
    <source>
        <dbReference type="SAM" id="Phobius"/>
    </source>
</evidence>
<accession>A0A1Y2DS90</accession>
<dbReference type="GO" id="GO:0000139">
    <property type="term" value="C:Golgi membrane"/>
    <property type="evidence" value="ECO:0007669"/>
    <property type="project" value="UniProtKB-SubCell"/>
</dbReference>
<evidence type="ECO:0000313" key="13">
    <source>
        <dbReference type="EMBL" id="ORY62141.1"/>
    </source>
</evidence>
<comment type="subcellular location">
    <subcellularLocation>
        <location evidence="2">Golgi apparatus membrane</location>
        <topology evidence="2">Multi-pass membrane protein</topology>
    </subcellularLocation>
</comment>
<evidence type="ECO:0000313" key="14">
    <source>
        <dbReference type="Proteomes" id="UP000193689"/>
    </source>
</evidence>
<sequence>MPADYISTAQALSLPISPFETSSPSPTSTPGPLPPWARTRSGSGANRRLSTPYSRPTSTDAPLGARILQTSTDLVNRSLKVYLSLSPLQRIIASVASVIIFVVIVLALVYSHRIFAALSPIAKGWRNLPAGWLLVGLMSFCTAFPPIIGYSTSVTIAGFVYGFPGGWPIVACSTILGSTAAFFTSRGIFSGYVHALVGTDKRFVALGHVLQHDGVLVLAAIRFCPLPYSLSNGFLATIPSVSLLSFALATAMATPKLLILVFIGSRLALLAETGDEMTAGDKAINYLSMALFGVLGVLIGLVIYRRTMARAEDLDREDTARGGRDSGINEFHYEDLEEGTLGRESEVDAAALMDDDDISLWETDGVELEYRDVTDRDALRDGVKDDREQTDL</sequence>
<keyword evidence="8" id="KW-0333">Golgi apparatus</keyword>
<evidence type="ECO:0000256" key="6">
    <source>
        <dbReference type="ARBA" id="ARBA00022692"/>
    </source>
</evidence>
<evidence type="ECO:0000256" key="7">
    <source>
        <dbReference type="ARBA" id="ARBA00022989"/>
    </source>
</evidence>
<feature type="compositionally biased region" description="Polar residues" evidence="10">
    <location>
        <begin position="40"/>
        <end position="59"/>
    </location>
</feature>
<comment type="function">
    <text evidence="1">Golgi membrane protein involved in vesicular trafficking and spindle migration.</text>
</comment>
<feature type="compositionally biased region" description="Low complexity" evidence="10">
    <location>
        <begin position="16"/>
        <end position="26"/>
    </location>
</feature>
<dbReference type="PANTHER" id="PTHR47549">
    <property type="entry name" value="GOLGI APPARATUS MEMBRANE PROTEIN TVP38-RELATED"/>
    <property type="match status" value="1"/>
</dbReference>
<comment type="caution">
    <text evidence="13">The sequence shown here is derived from an EMBL/GenBank/DDBJ whole genome shotgun (WGS) entry which is preliminary data.</text>
</comment>
<evidence type="ECO:0000259" key="12">
    <source>
        <dbReference type="Pfam" id="PF09335"/>
    </source>
</evidence>
<dbReference type="InterPro" id="IPR032816">
    <property type="entry name" value="VTT_dom"/>
</dbReference>
<protein>
    <recommendedName>
        <fullName evidence="4">Golgi apparatus membrane protein TVP38</fullName>
    </recommendedName>
    <alternativeName>
        <fullName evidence="5">Golgi apparatus membrane protein tvp38</fullName>
    </alternativeName>
</protein>
<gene>
    <name evidence="13" type="ORF">BCR38DRAFT_437642</name>
</gene>
<dbReference type="Pfam" id="PF09335">
    <property type="entry name" value="VTT_dom"/>
    <property type="match status" value="1"/>
</dbReference>
<evidence type="ECO:0000256" key="4">
    <source>
        <dbReference type="ARBA" id="ARBA00013533"/>
    </source>
</evidence>
<evidence type="ECO:0000256" key="9">
    <source>
        <dbReference type="ARBA" id="ARBA00023136"/>
    </source>
</evidence>
<dbReference type="Proteomes" id="UP000193689">
    <property type="component" value="Unassembled WGS sequence"/>
</dbReference>
<evidence type="ECO:0000256" key="3">
    <source>
        <dbReference type="ARBA" id="ARBA00008640"/>
    </source>
</evidence>
<keyword evidence="14" id="KW-1185">Reference proteome</keyword>
<dbReference type="GeneID" id="63776743"/>
<dbReference type="InParanoid" id="A0A1Y2DS90"/>
<dbReference type="OrthoDB" id="166803at2759"/>
<evidence type="ECO:0000256" key="2">
    <source>
        <dbReference type="ARBA" id="ARBA00004653"/>
    </source>
</evidence>
<dbReference type="GO" id="GO:0000022">
    <property type="term" value="P:mitotic spindle elongation"/>
    <property type="evidence" value="ECO:0007669"/>
    <property type="project" value="TreeGrafter"/>
</dbReference>
<evidence type="ECO:0000256" key="1">
    <source>
        <dbReference type="ARBA" id="ARBA00002978"/>
    </source>
</evidence>
<proteinExistence type="inferred from homology"/>
<dbReference type="EMBL" id="MCFJ01000009">
    <property type="protein sequence ID" value="ORY62141.1"/>
    <property type="molecule type" value="Genomic_DNA"/>
</dbReference>
<evidence type="ECO:0000256" key="10">
    <source>
        <dbReference type="SAM" id="MobiDB-lite"/>
    </source>
</evidence>
<feature type="transmembrane region" description="Helical" evidence="11">
    <location>
        <begin position="130"/>
        <end position="148"/>
    </location>
</feature>
<keyword evidence="7 11" id="KW-1133">Transmembrane helix</keyword>
<comment type="similarity">
    <text evidence="3">Belongs to the TVP38/TMEM64 family.</text>
</comment>
<evidence type="ECO:0000256" key="5">
    <source>
        <dbReference type="ARBA" id="ARBA00020673"/>
    </source>
</evidence>
<reference evidence="13 14" key="1">
    <citation type="submission" date="2016-07" db="EMBL/GenBank/DDBJ databases">
        <title>Pervasive Adenine N6-methylation of Active Genes in Fungi.</title>
        <authorList>
            <consortium name="DOE Joint Genome Institute"/>
            <person name="Mondo S.J."/>
            <person name="Dannebaum R.O."/>
            <person name="Kuo R.C."/>
            <person name="Labutti K."/>
            <person name="Haridas S."/>
            <person name="Kuo A."/>
            <person name="Salamov A."/>
            <person name="Ahrendt S.R."/>
            <person name="Lipzen A."/>
            <person name="Sullivan W."/>
            <person name="Andreopoulos W.B."/>
            <person name="Clum A."/>
            <person name="Lindquist E."/>
            <person name="Daum C."/>
            <person name="Ramamoorthy G.K."/>
            <person name="Gryganskyi A."/>
            <person name="Culley D."/>
            <person name="Magnuson J.K."/>
            <person name="James T.Y."/>
            <person name="O'Malley M.A."/>
            <person name="Stajich J.E."/>
            <person name="Spatafora J.W."/>
            <person name="Visel A."/>
            <person name="Grigoriev I.V."/>
        </authorList>
    </citation>
    <scope>NUCLEOTIDE SEQUENCE [LARGE SCALE GENOMIC DNA]</scope>
    <source>
        <strain evidence="13 14">CBS 129021</strain>
    </source>
</reference>
<feature type="transmembrane region" description="Helical" evidence="11">
    <location>
        <begin position="283"/>
        <end position="304"/>
    </location>
</feature>
<organism evidence="13 14">
    <name type="scientific">Pseudomassariella vexata</name>
    <dbReference type="NCBI Taxonomy" id="1141098"/>
    <lineage>
        <taxon>Eukaryota</taxon>
        <taxon>Fungi</taxon>
        <taxon>Dikarya</taxon>
        <taxon>Ascomycota</taxon>
        <taxon>Pezizomycotina</taxon>
        <taxon>Sordariomycetes</taxon>
        <taxon>Xylariomycetidae</taxon>
        <taxon>Amphisphaeriales</taxon>
        <taxon>Pseudomassariaceae</taxon>
        <taxon>Pseudomassariella</taxon>
    </lineage>
</organism>
<name>A0A1Y2DS90_9PEZI</name>
<feature type="transmembrane region" description="Helical" evidence="11">
    <location>
        <begin position="160"/>
        <end position="183"/>
    </location>
</feature>
<feature type="transmembrane region" description="Helical" evidence="11">
    <location>
        <begin position="233"/>
        <end position="263"/>
    </location>
</feature>
<keyword evidence="9 11" id="KW-0472">Membrane</keyword>
<dbReference type="PANTHER" id="PTHR47549:SF1">
    <property type="entry name" value="GOLGI APPARATUS MEMBRANE PROTEIN TVP38"/>
    <property type="match status" value="1"/>
</dbReference>
<dbReference type="FunCoup" id="A0A1Y2DS90">
    <property type="interactions" value="119"/>
</dbReference>
<keyword evidence="6 11" id="KW-0812">Transmembrane</keyword>
<feature type="region of interest" description="Disordered" evidence="10">
    <location>
        <begin position="16"/>
        <end position="59"/>
    </location>
</feature>
<feature type="domain" description="VTT" evidence="12">
    <location>
        <begin position="151"/>
        <end position="265"/>
    </location>
</feature>
<evidence type="ECO:0000256" key="8">
    <source>
        <dbReference type="ARBA" id="ARBA00023034"/>
    </source>
</evidence>
<dbReference type="InterPro" id="IPR051076">
    <property type="entry name" value="Golgi_membrane_TVP38/TMEM64"/>
</dbReference>
<dbReference type="GO" id="GO:0016192">
    <property type="term" value="P:vesicle-mediated transport"/>
    <property type="evidence" value="ECO:0007669"/>
    <property type="project" value="TreeGrafter"/>
</dbReference>